<dbReference type="RefSeq" id="WP_324669408.1">
    <property type="nucleotide sequence ID" value="NZ_CP141614.1"/>
</dbReference>
<feature type="domain" description="DUF1989" evidence="1">
    <location>
        <begin position="13"/>
        <end position="175"/>
    </location>
</feature>
<protein>
    <submittedName>
        <fullName evidence="2">Urea carboxylase-associated family protein</fullName>
    </submittedName>
</protein>
<evidence type="ECO:0000259" key="1">
    <source>
        <dbReference type="Pfam" id="PF09347"/>
    </source>
</evidence>
<sequence length="314" mass="35792">MVAVGECRLDIQLRPVSGVAVPLRRGEVLRIVQEEGQQPVSLNCFNLHDHKEHLSVGHMRREGFRTKEGRILWSNTPRYSPLAAILHMSQSCVADLLVPRCSAPMLEWLYGLVDHPNCQDILAECIGEYGLTPDDVHDPINLWLEVGVNHHGYIIRGATGHAGDHVDLLALTDILTVAAMCGLAHLLGAARSSYKPIRVQVFRHTIETEQLAKRYIQEYTGLKNQRTPQHYRNRSILAERTLRQVEGYQPTFYRVVGREIDVTFSPDEYLAIQRLRGQMGKTTAEVARVLFMRWYIKHRKALGLRYDPSEERSV</sequence>
<dbReference type="PANTHER" id="PTHR31527">
    <property type="entry name" value="RE64534P"/>
    <property type="match status" value="1"/>
</dbReference>
<dbReference type="Proteomes" id="UP001333102">
    <property type="component" value="Chromosome"/>
</dbReference>
<evidence type="ECO:0000313" key="2">
    <source>
        <dbReference type="EMBL" id="WRP15019.1"/>
    </source>
</evidence>
<reference evidence="3" key="1">
    <citation type="submission" date="2023-12" db="EMBL/GenBank/DDBJ databases">
        <title>Novel isolates from deep terrestrial aquifers shed light on the physiology and ecology of the class Limnochordia.</title>
        <authorList>
            <person name="Karnachuk O.V."/>
            <person name="Lukina A.P."/>
            <person name="Avakyan M.R."/>
            <person name="Kadnikov V."/>
            <person name="Begmatov S."/>
            <person name="Beletsky A.V."/>
            <person name="Mardanov A.V."/>
            <person name="Ravin N.V."/>
        </authorList>
    </citation>
    <scope>NUCLEOTIDE SEQUENCE [LARGE SCALE GENOMIC DNA]</scope>
    <source>
        <strain evidence="3">LN</strain>
    </source>
</reference>
<organism evidence="2 3">
    <name type="scientific">Geochorda subterranea</name>
    <dbReference type="NCBI Taxonomy" id="3109564"/>
    <lineage>
        <taxon>Bacteria</taxon>
        <taxon>Bacillati</taxon>
        <taxon>Bacillota</taxon>
        <taxon>Limnochordia</taxon>
        <taxon>Limnochordales</taxon>
        <taxon>Geochordaceae</taxon>
        <taxon>Geochorda</taxon>
    </lineage>
</organism>
<accession>A0ABZ1BQM1</accession>
<dbReference type="PANTHER" id="PTHR31527:SF0">
    <property type="entry name" value="RE64534P"/>
    <property type="match status" value="1"/>
</dbReference>
<evidence type="ECO:0000313" key="3">
    <source>
        <dbReference type="Proteomes" id="UP001333102"/>
    </source>
</evidence>
<dbReference type="InterPro" id="IPR018959">
    <property type="entry name" value="DUF1989"/>
</dbReference>
<name>A0ABZ1BQM1_9FIRM</name>
<gene>
    <name evidence="2" type="ORF">VLY81_02255</name>
</gene>
<dbReference type="EMBL" id="CP141614">
    <property type="protein sequence ID" value="WRP15019.1"/>
    <property type="molecule type" value="Genomic_DNA"/>
</dbReference>
<dbReference type="Pfam" id="PF09347">
    <property type="entry name" value="DUF1989"/>
    <property type="match status" value="1"/>
</dbReference>
<keyword evidence="3" id="KW-1185">Reference proteome</keyword>
<proteinExistence type="predicted"/>